<sequence>MKNNTGLIEKVTPIMPCQDVRLQASFYQALGFTVSGIYTSPNPYLALHWGNVALHFYGNRRFEASQNSTMCFLMVRDVDEVNHSFTTALKQHYGKIPRTGFPKITKVRSLVDDRRFTLTDPAGNTFYIGSSVADRFFRTLEAEDVAKTFTVLYDVLYSKEDYTLAASMLPKYAHLVEELRGLDKAKYLLVVMETQKYSGQTMEDGALRRLFEEQGEDTADWKKIRKKYQELLAQEE</sequence>
<dbReference type="EMBL" id="JAHESC010000029">
    <property type="protein sequence ID" value="MBT1688652.1"/>
    <property type="molecule type" value="Genomic_DNA"/>
</dbReference>
<dbReference type="RefSeq" id="WP_254091879.1">
    <property type="nucleotide sequence ID" value="NZ_JAHESC010000029.1"/>
</dbReference>
<evidence type="ECO:0000313" key="2">
    <source>
        <dbReference type="Proteomes" id="UP001319180"/>
    </source>
</evidence>
<keyword evidence="2" id="KW-1185">Reference proteome</keyword>
<dbReference type="SUPFAM" id="SSF54593">
    <property type="entry name" value="Glyoxalase/Bleomycin resistance protein/Dihydroxybiphenyl dioxygenase"/>
    <property type="match status" value="1"/>
</dbReference>
<dbReference type="AlphaFoldDB" id="A0AAP2DC18"/>
<dbReference type="InterPro" id="IPR029068">
    <property type="entry name" value="Glyas_Bleomycin-R_OHBP_Dase"/>
</dbReference>
<reference evidence="1 2" key="1">
    <citation type="submission" date="2021-05" db="EMBL/GenBank/DDBJ databases">
        <title>A Polyphasic approach of four new species of the genus Ohtaekwangia: Ohtaekwangia histidinii sp. nov., Ohtaekwangia cretensis sp. nov., Ohtaekwangia indiensis sp. nov., Ohtaekwangia reichenbachii sp. nov. from diverse environment.</title>
        <authorList>
            <person name="Octaviana S."/>
        </authorList>
    </citation>
    <scope>NUCLEOTIDE SEQUENCE [LARGE SCALE GENOMIC DNA]</scope>
    <source>
        <strain evidence="1 2">PWU37</strain>
    </source>
</reference>
<dbReference type="Gene3D" id="3.10.180.10">
    <property type="entry name" value="2,3-Dihydroxybiphenyl 1,2-Dioxygenase, domain 1"/>
    <property type="match status" value="1"/>
</dbReference>
<evidence type="ECO:0000313" key="1">
    <source>
        <dbReference type="EMBL" id="MBT1688652.1"/>
    </source>
</evidence>
<accession>A0AAP2DC18</accession>
<dbReference type="Proteomes" id="UP001319180">
    <property type="component" value="Unassembled WGS sequence"/>
</dbReference>
<comment type="caution">
    <text evidence="1">The sequence shown here is derived from an EMBL/GenBank/DDBJ whole genome shotgun (WGS) entry which is preliminary data.</text>
</comment>
<gene>
    <name evidence="1" type="ORF">KK078_18930</name>
</gene>
<name>A0AAP2DC18_9BACT</name>
<proteinExistence type="predicted"/>
<organism evidence="1 2">
    <name type="scientific">Dawidia soli</name>
    <dbReference type="NCBI Taxonomy" id="2782352"/>
    <lineage>
        <taxon>Bacteria</taxon>
        <taxon>Pseudomonadati</taxon>
        <taxon>Bacteroidota</taxon>
        <taxon>Cytophagia</taxon>
        <taxon>Cytophagales</taxon>
        <taxon>Chryseotaleaceae</taxon>
        <taxon>Dawidia</taxon>
    </lineage>
</organism>
<protein>
    <submittedName>
        <fullName evidence="1">Uncharacterized protein</fullName>
    </submittedName>
</protein>